<dbReference type="InterPro" id="IPR008930">
    <property type="entry name" value="Terpenoid_cyclase/PrenylTrfase"/>
</dbReference>
<dbReference type="PANTHER" id="PTHR43133:SF51">
    <property type="entry name" value="RNA POLYMERASE SIGMA FACTOR"/>
    <property type="match status" value="1"/>
</dbReference>
<feature type="compositionally biased region" description="Polar residues" evidence="5">
    <location>
        <begin position="119"/>
        <end position="128"/>
    </location>
</feature>
<dbReference type="InterPro" id="IPR036388">
    <property type="entry name" value="WH-like_DNA-bd_sf"/>
</dbReference>
<dbReference type="SUPFAM" id="SSF88946">
    <property type="entry name" value="Sigma2 domain of RNA polymerase sigma factors"/>
    <property type="match status" value="1"/>
</dbReference>
<protein>
    <submittedName>
        <fullName evidence="9">Uncharacterized protein</fullName>
    </submittedName>
</protein>
<evidence type="ECO:0000313" key="10">
    <source>
        <dbReference type="Proteomes" id="UP000503447"/>
    </source>
</evidence>
<dbReference type="GO" id="GO:0016987">
    <property type="term" value="F:sigma factor activity"/>
    <property type="evidence" value="ECO:0007669"/>
    <property type="project" value="UniProtKB-KW"/>
</dbReference>
<evidence type="ECO:0000256" key="3">
    <source>
        <dbReference type="ARBA" id="ARBA00023082"/>
    </source>
</evidence>
<evidence type="ECO:0000256" key="1">
    <source>
        <dbReference type="ARBA" id="ARBA00010641"/>
    </source>
</evidence>
<dbReference type="GO" id="GO:0003677">
    <property type="term" value="F:DNA binding"/>
    <property type="evidence" value="ECO:0007669"/>
    <property type="project" value="InterPro"/>
</dbReference>
<dbReference type="InterPro" id="IPR013325">
    <property type="entry name" value="RNA_pol_sigma_r2"/>
</dbReference>
<feature type="domain" description="RNA polymerase sigma factor 70 region 4 type 2" evidence="8">
    <location>
        <begin position="141"/>
        <end position="190"/>
    </location>
</feature>
<dbReference type="RefSeq" id="WP_171472760.1">
    <property type="nucleotide sequence ID" value="NZ_CP053452.2"/>
</dbReference>
<dbReference type="SUPFAM" id="SSF88659">
    <property type="entry name" value="Sigma3 and sigma4 domains of RNA polymerase sigma factors"/>
    <property type="match status" value="1"/>
</dbReference>
<dbReference type="SUPFAM" id="SSF48239">
    <property type="entry name" value="Terpenoid cyclases/Protein prenyltransferases"/>
    <property type="match status" value="1"/>
</dbReference>
<sequence length="631" mass="66814">MATKETSDVVRLLHRLSGEQPGAEPSDGQLLQQFVSGRDEAAFSTILLRHGPLVLGVCRQILRDTHAAEDAFQATFLVLARKAGTIRDRASVAAWLHRVAVNIARSARTDTTRRRTHESQAATMSPTYSAEDVPPPDWLAWVHEEVDRLPEKYRLPVVLCYLEGRTHEAAAAQLGWPLGSVKGRLARARNLLRSRLARRGLALTAAVLGSALSADATAAPVRPALLELTARAAVAFGPGEFVADTPSAAHALAEGALRAMTATRVSSLVVPVLVLALVGAGAAFAWSGTEPVLPGGSIGGTVKVGNVAPLAAPAPVPQEDKAAKELETRVAPVRTKAVKYLKDTQDKNGSWEAVGQTELAGLKGGTTALAALALLEAGVPANDPAVAKAVEYLLTLKADKTYVVSLKTQVLARADAKKHAKEIQAGADWLMENAIVKDKKLQGWSYPGNAIADNSNTHFAVTGLHAAAQAGAKVDAEIWPKLRAYYTDTQMNTGGWPYHNAGAQSASDTMTINGLLALTLAAKHDNPAKGPDPAFEKGMAFLLDNDLPAVRGKSLFVTWMSVAELGRALGTSEFKSGKRACAWYREGVEKMLKTQQENGSLKDAKFPGGLDAGHPVISTACGLYVLGPPKK</sequence>
<dbReference type="NCBIfam" id="TIGR02937">
    <property type="entry name" value="sigma70-ECF"/>
    <property type="match status" value="1"/>
</dbReference>
<keyword evidence="10" id="KW-1185">Reference proteome</keyword>
<evidence type="ECO:0000259" key="8">
    <source>
        <dbReference type="Pfam" id="PF08281"/>
    </source>
</evidence>
<dbReference type="InterPro" id="IPR013249">
    <property type="entry name" value="RNA_pol_sigma70_r4_t2"/>
</dbReference>
<proteinExistence type="inferred from homology"/>
<keyword evidence="4" id="KW-0804">Transcription</keyword>
<dbReference type="Gene3D" id="1.10.10.10">
    <property type="entry name" value="Winged helix-like DNA-binding domain superfamily/Winged helix DNA-binding domain"/>
    <property type="match status" value="1"/>
</dbReference>
<dbReference type="CDD" id="cd06171">
    <property type="entry name" value="Sigma70_r4"/>
    <property type="match status" value="1"/>
</dbReference>
<evidence type="ECO:0000313" key="9">
    <source>
        <dbReference type="EMBL" id="QJW97384.1"/>
    </source>
</evidence>
<dbReference type="InterPro" id="IPR014284">
    <property type="entry name" value="RNA_pol_sigma-70_dom"/>
</dbReference>
<dbReference type="EMBL" id="CP053452">
    <property type="protein sequence ID" value="QJW97384.1"/>
    <property type="molecule type" value="Genomic_DNA"/>
</dbReference>
<dbReference type="Gene3D" id="1.50.10.20">
    <property type="match status" value="2"/>
</dbReference>
<feature type="domain" description="RNA polymerase sigma-70 region 2" evidence="7">
    <location>
        <begin position="49"/>
        <end position="113"/>
    </location>
</feature>
<dbReference type="InterPro" id="IPR013324">
    <property type="entry name" value="RNA_pol_sigma_r3/r4-like"/>
</dbReference>
<gene>
    <name evidence="9" type="ORF">FTUN_4958</name>
</gene>
<dbReference type="Proteomes" id="UP000503447">
    <property type="component" value="Chromosome"/>
</dbReference>
<keyword evidence="3" id="KW-0731">Sigma factor</keyword>
<dbReference type="InterPro" id="IPR007627">
    <property type="entry name" value="RNA_pol_sigma70_r2"/>
</dbReference>
<comment type="similarity">
    <text evidence="1">Belongs to the sigma-70 factor family. ECF subfamily.</text>
</comment>
<feature type="transmembrane region" description="Helical" evidence="6">
    <location>
        <begin position="268"/>
        <end position="286"/>
    </location>
</feature>
<evidence type="ECO:0000256" key="5">
    <source>
        <dbReference type="SAM" id="MobiDB-lite"/>
    </source>
</evidence>
<dbReference type="AlphaFoldDB" id="A0A6M5YV88"/>
<organism evidence="9 10">
    <name type="scientific">Frigoriglobus tundricola</name>
    <dbReference type="NCBI Taxonomy" id="2774151"/>
    <lineage>
        <taxon>Bacteria</taxon>
        <taxon>Pseudomonadati</taxon>
        <taxon>Planctomycetota</taxon>
        <taxon>Planctomycetia</taxon>
        <taxon>Gemmatales</taxon>
        <taxon>Gemmataceae</taxon>
        <taxon>Frigoriglobus</taxon>
    </lineage>
</organism>
<name>A0A6M5YV88_9BACT</name>
<evidence type="ECO:0000256" key="4">
    <source>
        <dbReference type="ARBA" id="ARBA00023163"/>
    </source>
</evidence>
<keyword evidence="6" id="KW-0472">Membrane</keyword>
<dbReference type="Pfam" id="PF04542">
    <property type="entry name" value="Sigma70_r2"/>
    <property type="match status" value="1"/>
</dbReference>
<dbReference type="Gene3D" id="1.10.1740.10">
    <property type="match status" value="1"/>
</dbReference>
<reference evidence="10" key="1">
    <citation type="submission" date="2020-05" db="EMBL/GenBank/DDBJ databases">
        <title>Frigoriglobus tundricola gen. nov., sp. nov., a psychrotolerant cellulolytic planctomycete of the family Gemmataceae with two divergent copies of 16S rRNA gene.</title>
        <authorList>
            <person name="Kulichevskaya I.S."/>
            <person name="Ivanova A.A."/>
            <person name="Naumoff D.G."/>
            <person name="Beletsky A.V."/>
            <person name="Rijpstra W.I.C."/>
            <person name="Sinninghe Damste J.S."/>
            <person name="Mardanov A.V."/>
            <person name="Ravin N.V."/>
            <person name="Dedysh S.N."/>
        </authorList>
    </citation>
    <scope>NUCLEOTIDE SEQUENCE [LARGE SCALE GENOMIC DNA]</scope>
    <source>
        <strain evidence="10">PL17</strain>
    </source>
</reference>
<dbReference type="KEGG" id="ftj:FTUN_4958"/>
<dbReference type="PANTHER" id="PTHR43133">
    <property type="entry name" value="RNA POLYMERASE ECF-TYPE SIGMA FACTO"/>
    <property type="match status" value="1"/>
</dbReference>
<evidence type="ECO:0000256" key="6">
    <source>
        <dbReference type="SAM" id="Phobius"/>
    </source>
</evidence>
<evidence type="ECO:0000256" key="2">
    <source>
        <dbReference type="ARBA" id="ARBA00023015"/>
    </source>
</evidence>
<keyword evidence="6" id="KW-1133">Transmembrane helix</keyword>
<keyword evidence="6" id="KW-0812">Transmembrane</keyword>
<dbReference type="InterPro" id="IPR039425">
    <property type="entry name" value="RNA_pol_sigma-70-like"/>
</dbReference>
<dbReference type="GO" id="GO:0006352">
    <property type="term" value="P:DNA-templated transcription initiation"/>
    <property type="evidence" value="ECO:0007669"/>
    <property type="project" value="InterPro"/>
</dbReference>
<dbReference type="Pfam" id="PF08281">
    <property type="entry name" value="Sigma70_r4_2"/>
    <property type="match status" value="1"/>
</dbReference>
<keyword evidence="2" id="KW-0805">Transcription regulation</keyword>
<feature type="region of interest" description="Disordered" evidence="5">
    <location>
        <begin position="110"/>
        <end position="130"/>
    </location>
</feature>
<accession>A0A6M5YV88</accession>
<evidence type="ECO:0000259" key="7">
    <source>
        <dbReference type="Pfam" id="PF04542"/>
    </source>
</evidence>